<name>A0A3N6QV08_9CYAN</name>
<evidence type="ECO:0000313" key="2">
    <source>
        <dbReference type="Proteomes" id="UP000269154"/>
    </source>
</evidence>
<comment type="caution">
    <text evidence="1">The sequence shown here is derived from an EMBL/GenBank/DDBJ whole genome shotgun (WGS) entry which is preliminary data.</text>
</comment>
<sequence>MNPTAIEIPNNGIDEDCDGMDLLVATESPLAAETKVFPANPVAGNLIVEYTGQRNLIGSISTLNGHATLAI</sequence>
<keyword evidence="2" id="KW-1185">Reference proteome</keyword>
<accession>A0A3N6QV08</accession>
<dbReference type="EMBL" id="RCBY01000417">
    <property type="protein sequence ID" value="RQH20425.1"/>
    <property type="molecule type" value="Genomic_DNA"/>
</dbReference>
<gene>
    <name evidence="1" type="ORF">D5R40_32035</name>
</gene>
<protein>
    <submittedName>
        <fullName evidence="1">Uncharacterized protein</fullName>
    </submittedName>
</protein>
<dbReference type="AlphaFoldDB" id="A0A3N6QV08"/>
<proteinExistence type="predicted"/>
<reference evidence="1 2" key="1">
    <citation type="journal article" date="2018" name="ACS Chem. Biol.">
        <title>Ketoreductase domain dysfunction expands chemodiversity: malyngamide biosynthesis in the cyanobacterium Okeania hirsuta.</title>
        <authorList>
            <person name="Moss N.A."/>
            <person name="Leao T."/>
            <person name="Rankin M."/>
            <person name="McCullough T.M."/>
            <person name="Qu P."/>
            <person name="Korobeynikov A."/>
            <person name="Smith J.L."/>
            <person name="Gerwick L."/>
            <person name="Gerwick W.H."/>
        </authorList>
    </citation>
    <scope>NUCLEOTIDE SEQUENCE [LARGE SCALE GENOMIC DNA]</scope>
    <source>
        <strain evidence="1 2">PAB10Feb10-1</strain>
    </source>
</reference>
<dbReference type="OrthoDB" id="9816120at2"/>
<organism evidence="1 2">
    <name type="scientific">Okeania hirsuta</name>
    <dbReference type="NCBI Taxonomy" id="1458930"/>
    <lineage>
        <taxon>Bacteria</taxon>
        <taxon>Bacillati</taxon>
        <taxon>Cyanobacteriota</taxon>
        <taxon>Cyanophyceae</taxon>
        <taxon>Oscillatoriophycideae</taxon>
        <taxon>Oscillatoriales</taxon>
        <taxon>Microcoleaceae</taxon>
        <taxon>Okeania</taxon>
    </lineage>
</organism>
<dbReference type="Proteomes" id="UP000269154">
    <property type="component" value="Unassembled WGS sequence"/>
</dbReference>
<evidence type="ECO:0000313" key="1">
    <source>
        <dbReference type="EMBL" id="RQH20425.1"/>
    </source>
</evidence>